<gene>
    <name evidence="1" type="ORF">S01H4_18637</name>
</gene>
<proteinExistence type="predicted"/>
<accession>X1BGJ1</accession>
<protein>
    <submittedName>
        <fullName evidence="1">Uncharacterized protein</fullName>
    </submittedName>
</protein>
<sequence>MNLRFLCLLGIHKWDETEAPIIVACLPPNLKYLSHKRTCLRCGRQEYWLSGFSGTGYWMSYRSTY</sequence>
<evidence type="ECO:0000313" key="1">
    <source>
        <dbReference type="EMBL" id="GAG71156.1"/>
    </source>
</evidence>
<comment type="caution">
    <text evidence="1">The sequence shown here is derived from an EMBL/GenBank/DDBJ whole genome shotgun (WGS) entry which is preliminary data.</text>
</comment>
<organism evidence="1">
    <name type="scientific">marine sediment metagenome</name>
    <dbReference type="NCBI Taxonomy" id="412755"/>
    <lineage>
        <taxon>unclassified sequences</taxon>
        <taxon>metagenomes</taxon>
        <taxon>ecological metagenomes</taxon>
    </lineage>
</organism>
<dbReference type="EMBL" id="BART01008266">
    <property type="protein sequence ID" value="GAG71156.1"/>
    <property type="molecule type" value="Genomic_DNA"/>
</dbReference>
<dbReference type="AlphaFoldDB" id="X1BGJ1"/>
<name>X1BGJ1_9ZZZZ</name>
<reference evidence="1" key="1">
    <citation type="journal article" date="2014" name="Front. Microbiol.">
        <title>High frequency of phylogenetically diverse reductive dehalogenase-homologous genes in deep subseafloor sedimentary metagenomes.</title>
        <authorList>
            <person name="Kawai M."/>
            <person name="Futagami T."/>
            <person name="Toyoda A."/>
            <person name="Takaki Y."/>
            <person name="Nishi S."/>
            <person name="Hori S."/>
            <person name="Arai W."/>
            <person name="Tsubouchi T."/>
            <person name="Morono Y."/>
            <person name="Uchiyama I."/>
            <person name="Ito T."/>
            <person name="Fujiyama A."/>
            <person name="Inagaki F."/>
            <person name="Takami H."/>
        </authorList>
    </citation>
    <scope>NUCLEOTIDE SEQUENCE</scope>
    <source>
        <strain evidence="1">Expedition CK06-06</strain>
    </source>
</reference>